<dbReference type="GO" id="GO:0005886">
    <property type="term" value="C:plasma membrane"/>
    <property type="evidence" value="ECO:0007669"/>
    <property type="project" value="UniProtKB-SubCell"/>
</dbReference>
<dbReference type="RefSeq" id="WP_113846207.1">
    <property type="nucleotide sequence ID" value="NZ_CP116579.1"/>
</dbReference>
<evidence type="ECO:0000259" key="16">
    <source>
        <dbReference type="PROSITE" id="PS50893"/>
    </source>
</evidence>
<dbReference type="InterPro" id="IPR003593">
    <property type="entry name" value="AAA+_ATPase"/>
</dbReference>
<dbReference type="Pfam" id="PF03412">
    <property type="entry name" value="Peptidase_C39"/>
    <property type="match status" value="1"/>
</dbReference>
<dbReference type="PANTHER" id="PTHR24221">
    <property type="entry name" value="ATP-BINDING CASSETTE SUB-FAMILY B"/>
    <property type="match status" value="1"/>
</dbReference>
<evidence type="ECO:0000259" key="18">
    <source>
        <dbReference type="PROSITE" id="PS50990"/>
    </source>
</evidence>
<dbReference type="InterPro" id="IPR005897">
    <property type="entry name" value="Pept_C39_ABC_bacteriocin"/>
</dbReference>
<evidence type="ECO:0000256" key="11">
    <source>
        <dbReference type="ARBA" id="ARBA00022967"/>
    </source>
</evidence>
<keyword evidence="5 15" id="KW-0812">Transmembrane</keyword>
<dbReference type="PROSITE" id="PS00211">
    <property type="entry name" value="ABC_TRANSPORTER_1"/>
    <property type="match status" value="1"/>
</dbReference>
<dbReference type="PROSITE" id="PS50929">
    <property type="entry name" value="ABC_TM1F"/>
    <property type="match status" value="1"/>
</dbReference>
<evidence type="ECO:0000256" key="12">
    <source>
        <dbReference type="ARBA" id="ARBA00022989"/>
    </source>
</evidence>
<dbReference type="InterPro" id="IPR005074">
    <property type="entry name" value="Peptidase_C39"/>
</dbReference>
<dbReference type="GO" id="GO:0034040">
    <property type="term" value="F:ATPase-coupled lipid transmembrane transporter activity"/>
    <property type="evidence" value="ECO:0007669"/>
    <property type="project" value="TreeGrafter"/>
</dbReference>
<feature type="domain" description="ABC transporter" evidence="16">
    <location>
        <begin position="482"/>
        <end position="716"/>
    </location>
</feature>
<evidence type="ECO:0000256" key="9">
    <source>
        <dbReference type="ARBA" id="ARBA00022840"/>
    </source>
</evidence>
<dbReference type="Pfam" id="PF00664">
    <property type="entry name" value="ABC_membrane"/>
    <property type="match status" value="1"/>
</dbReference>
<comment type="caution">
    <text evidence="19">The sequence shown here is derived from an EMBL/GenBank/DDBJ whole genome shotgun (WGS) entry which is preliminary data.</text>
</comment>
<keyword evidence="8" id="KW-0788">Thiol protease</keyword>
<dbReference type="GO" id="GO:0043214">
    <property type="term" value="F:ABC-type bacteriocin transporter activity"/>
    <property type="evidence" value="ECO:0007669"/>
    <property type="project" value="InterPro"/>
</dbReference>
<dbReference type="Proteomes" id="UP000252797">
    <property type="component" value="Unassembled WGS sequence"/>
</dbReference>
<evidence type="ECO:0000256" key="8">
    <source>
        <dbReference type="ARBA" id="ARBA00022807"/>
    </source>
</evidence>
<dbReference type="SUPFAM" id="SSF90123">
    <property type="entry name" value="ABC transporter transmembrane region"/>
    <property type="match status" value="1"/>
</dbReference>
<dbReference type="GO" id="GO:0005524">
    <property type="term" value="F:ATP binding"/>
    <property type="evidence" value="ECO:0007669"/>
    <property type="project" value="UniProtKB-KW"/>
</dbReference>
<keyword evidence="9" id="KW-0067">ATP-binding</keyword>
<evidence type="ECO:0000259" key="17">
    <source>
        <dbReference type="PROSITE" id="PS50929"/>
    </source>
</evidence>
<evidence type="ECO:0000256" key="4">
    <source>
        <dbReference type="ARBA" id="ARBA00022670"/>
    </source>
</evidence>
<dbReference type="InterPro" id="IPR039421">
    <property type="entry name" value="Type_1_exporter"/>
</dbReference>
<feature type="transmembrane region" description="Helical" evidence="15">
    <location>
        <begin position="196"/>
        <end position="217"/>
    </location>
</feature>
<protein>
    <recommendedName>
        <fullName evidence="21">Peptide cleavage/export ABC transporter</fullName>
    </recommendedName>
</protein>
<feature type="domain" description="ABC transmembrane type-1" evidence="17">
    <location>
        <begin position="166"/>
        <end position="445"/>
    </location>
</feature>
<keyword evidence="12 15" id="KW-1133">Transmembrane helix</keyword>
<dbReference type="FunFam" id="3.40.50.300:FF:000221">
    <property type="entry name" value="Multidrug ABC transporter ATP-binding protein"/>
    <property type="match status" value="1"/>
</dbReference>
<dbReference type="SUPFAM" id="SSF52540">
    <property type="entry name" value="P-loop containing nucleoside triphosphate hydrolases"/>
    <property type="match status" value="1"/>
</dbReference>
<keyword evidence="6" id="KW-0547">Nucleotide-binding</keyword>
<keyword evidence="3" id="KW-1003">Cell membrane</keyword>
<feature type="domain" description="Peptidase C39" evidence="18">
    <location>
        <begin position="9"/>
        <end position="133"/>
    </location>
</feature>
<feature type="transmembrane region" description="Helical" evidence="15">
    <location>
        <begin position="273"/>
        <end position="296"/>
    </location>
</feature>
<evidence type="ECO:0000313" key="19">
    <source>
        <dbReference type="EMBL" id="RCA11620.1"/>
    </source>
</evidence>
<dbReference type="GO" id="GO:0008234">
    <property type="term" value="F:cysteine-type peptidase activity"/>
    <property type="evidence" value="ECO:0007669"/>
    <property type="project" value="UniProtKB-KW"/>
</dbReference>
<keyword evidence="7" id="KW-0378">Hydrolase</keyword>
<evidence type="ECO:0000313" key="20">
    <source>
        <dbReference type="Proteomes" id="UP000252797"/>
    </source>
</evidence>
<dbReference type="PANTHER" id="PTHR24221:SF654">
    <property type="entry name" value="ATP-BINDING CASSETTE SUB-FAMILY B MEMBER 6"/>
    <property type="match status" value="1"/>
</dbReference>
<dbReference type="Pfam" id="PF00005">
    <property type="entry name" value="ABC_tran"/>
    <property type="match status" value="1"/>
</dbReference>
<evidence type="ECO:0000256" key="5">
    <source>
        <dbReference type="ARBA" id="ARBA00022692"/>
    </source>
</evidence>
<dbReference type="SMART" id="SM00382">
    <property type="entry name" value="AAA"/>
    <property type="match status" value="1"/>
</dbReference>
<reference evidence="19 20" key="1">
    <citation type="submission" date="2015-06" db="EMBL/GenBank/DDBJ databases">
        <title>The Genome Sequence of Enterococcus durans 4EA1.</title>
        <authorList>
            <consortium name="The Broad Institute Genomics Platform"/>
            <consortium name="The Broad Institute Genome Sequencing Center for Infectious Disease"/>
            <person name="Earl A.M."/>
            <person name="Van Tyne D."/>
            <person name="Lebreton F."/>
            <person name="Saavedra J.T."/>
            <person name="Gilmore M.S."/>
            <person name="Manson Mcguire A."/>
            <person name="Clock S."/>
            <person name="Crupain M."/>
            <person name="Rangan U."/>
            <person name="Young S."/>
            <person name="Abouelleil A."/>
            <person name="Cao P."/>
            <person name="Chapman S.B."/>
            <person name="Griggs A."/>
            <person name="Priest M."/>
            <person name="Shea T."/>
            <person name="Wortman J."/>
            <person name="Nusbaum C."/>
            <person name="Birren B."/>
        </authorList>
    </citation>
    <scope>NUCLEOTIDE SEQUENCE [LARGE SCALE GENOMIC DNA]</scope>
    <source>
        <strain evidence="19 20">4EA1</strain>
    </source>
</reference>
<sequence>MKKFKLIKQHDAKDCGVACLAMILNQYQTTIPISKLRLMSKTDNQGTTAYGMVAAMEQLGFECEVFKSDASLWQENLSFPLIAHVVVDGSFLHYVVIYGIKNGKILIADPAKGKTSKSAEEFNKEWTGIVLTATPTEQYKPVKDELKGLLSFIPLLLPQKKIIFEITLLSFLLTGFGIIGSYYFQLIIDRIVPARSANLLEIISIGLLTMYVIQAFLQYLKRYLLILLGQRLSTSIMLRYFDHVLHLPMSFFSTRKSGEIISRFLDATKIIDALANATLSLFLDASMVISVGLVLYLQNAQLFFISLATIPIYALIVFSFIKRFDQTNEEQMEAGATVNSQIIESLKGIETIKSFNATDHISNKVTEQFNEMMEKTFKNLNLDNIQANLKNALQVMSSTVLLWFGTTLVLKGQMTIGQLITYNALMIFFTTPLQNIINLQVKIQTAKVANDRLNEVLFLEQERLAESDLLDTSIRSTDSPLIEFKNVSFSYGFSENVLTSLSCVIPENSKTAIVGMSGSGKSTLVKLLMNFYTPEEGEIFYQGQDLRSISRLELRHSFSYVPQDPFFFSGTIMENLLFGIETKPSLEEIEQACELAQIKTYIDQLPLTYQTSIEEGATNLSGGQKQRLAIARALLKQSNVMILDEATSGLDTRLEHLIIDNLMAIQNKTIIFIAHHLPIAKKCDVILVLEDGQLVESGSHQHLLDLNGTYETLWEMMTVA</sequence>
<dbReference type="CDD" id="cd18570">
    <property type="entry name" value="ABC_6TM_PCAT1_LagD_like"/>
    <property type="match status" value="1"/>
</dbReference>
<keyword evidence="10" id="KW-0653">Protein transport</keyword>
<organism evidence="19 20">
    <name type="scientific">Enterococcus durans</name>
    <dbReference type="NCBI Taxonomy" id="53345"/>
    <lineage>
        <taxon>Bacteria</taxon>
        <taxon>Bacillati</taxon>
        <taxon>Bacillota</taxon>
        <taxon>Bacilli</taxon>
        <taxon>Lactobacillales</taxon>
        <taxon>Enterococcaceae</taxon>
        <taxon>Enterococcus</taxon>
    </lineage>
</organism>
<proteinExistence type="predicted"/>
<dbReference type="GO" id="GO:0006508">
    <property type="term" value="P:proteolysis"/>
    <property type="evidence" value="ECO:0007669"/>
    <property type="project" value="UniProtKB-KW"/>
</dbReference>
<comment type="subcellular location">
    <subcellularLocation>
        <location evidence="1">Cell membrane</location>
        <topology evidence="1">Multi-pass membrane protein</topology>
    </subcellularLocation>
</comment>
<keyword evidence="11" id="KW-1278">Translocase</keyword>
<dbReference type="EMBL" id="LEPB01000004">
    <property type="protein sequence ID" value="RCA11620.1"/>
    <property type="molecule type" value="Genomic_DNA"/>
</dbReference>
<evidence type="ECO:0000256" key="7">
    <source>
        <dbReference type="ARBA" id="ARBA00022801"/>
    </source>
</evidence>
<dbReference type="Gene3D" id="3.90.70.10">
    <property type="entry name" value="Cysteine proteinases"/>
    <property type="match status" value="1"/>
</dbReference>
<dbReference type="InterPro" id="IPR017871">
    <property type="entry name" value="ABC_transporter-like_CS"/>
</dbReference>
<accession>A0A367CHX6</accession>
<keyword evidence="2" id="KW-0813">Transport</keyword>
<dbReference type="InterPro" id="IPR003439">
    <property type="entry name" value="ABC_transporter-like_ATP-bd"/>
</dbReference>
<evidence type="ECO:0000256" key="15">
    <source>
        <dbReference type="SAM" id="Phobius"/>
    </source>
</evidence>
<dbReference type="Gene3D" id="1.20.1560.10">
    <property type="entry name" value="ABC transporter type 1, transmembrane domain"/>
    <property type="match status" value="1"/>
</dbReference>
<dbReference type="GO" id="GO:0016887">
    <property type="term" value="F:ATP hydrolysis activity"/>
    <property type="evidence" value="ECO:0007669"/>
    <property type="project" value="InterPro"/>
</dbReference>
<dbReference type="AlphaFoldDB" id="A0A367CHX6"/>
<dbReference type="STRING" id="53345.LIU_12325"/>
<dbReference type="PROSITE" id="PS50893">
    <property type="entry name" value="ABC_TRANSPORTER_2"/>
    <property type="match status" value="1"/>
</dbReference>
<evidence type="ECO:0000256" key="10">
    <source>
        <dbReference type="ARBA" id="ARBA00022927"/>
    </source>
</evidence>
<dbReference type="NCBIfam" id="TIGR01193">
    <property type="entry name" value="bacteriocin_ABC"/>
    <property type="match status" value="1"/>
</dbReference>
<dbReference type="InterPro" id="IPR011527">
    <property type="entry name" value="ABC1_TM_dom"/>
</dbReference>
<keyword evidence="13 15" id="KW-0472">Membrane</keyword>
<evidence type="ECO:0000256" key="1">
    <source>
        <dbReference type="ARBA" id="ARBA00004651"/>
    </source>
</evidence>
<evidence type="ECO:0000256" key="14">
    <source>
        <dbReference type="ARBA" id="ARBA00043264"/>
    </source>
</evidence>
<dbReference type="PROSITE" id="PS50990">
    <property type="entry name" value="PEPTIDASE_C39"/>
    <property type="match status" value="1"/>
</dbReference>
<keyword evidence="4" id="KW-0645">Protease</keyword>
<evidence type="ECO:0000256" key="6">
    <source>
        <dbReference type="ARBA" id="ARBA00022741"/>
    </source>
</evidence>
<feature type="transmembrane region" description="Helical" evidence="15">
    <location>
        <begin position="302"/>
        <end position="321"/>
    </location>
</feature>
<evidence type="ECO:0008006" key="21">
    <source>
        <dbReference type="Google" id="ProtNLM"/>
    </source>
</evidence>
<dbReference type="GO" id="GO:0015031">
    <property type="term" value="P:protein transport"/>
    <property type="evidence" value="ECO:0007669"/>
    <property type="project" value="UniProtKB-KW"/>
</dbReference>
<keyword evidence="14" id="KW-0080">Bacteriocin transport</keyword>
<name>A0A367CHX6_9ENTE</name>
<dbReference type="InterPro" id="IPR027417">
    <property type="entry name" value="P-loop_NTPase"/>
</dbReference>
<evidence type="ECO:0000256" key="3">
    <source>
        <dbReference type="ARBA" id="ARBA00022475"/>
    </source>
</evidence>
<evidence type="ECO:0000256" key="13">
    <source>
        <dbReference type="ARBA" id="ARBA00023136"/>
    </source>
</evidence>
<dbReference type="CDD" id="cd02418">
    <property type="entry name" value="Peptidase_C39B"/>
    <property type="match status" value="1"/>
</dbReference>
<feature type="transmembrane region" description="Helical" evidence="15">
    <location>
        <begin position="162"/>
        <end position="184"/>
    </location>
</feature>
<evidence type="ECO:0000256" key="2">
    <source>
        <dbReference type="ARBA" id="ARBA00022448"/>
    </source>
</evidence>
<dbReference type="InterPro" id="IPR036640">
    <property type="entry name" value="ABC1_TM_sf"/>
</dbReference>
<gene>
    <name evidence="19" type="ORF">EA71_02385</name>
</gene>
<dbReference type="Gene3D" id="3.40.50.300">
    <property type="entry name" value="P-loop containing nucleotide triphosphate hydrolases"/>
    <property type="match status" value="1"/>
</dbReference>